<proteinExistence type="predicted"/>
<organism evidence="1 2">
    <name type="scientific">Candidatus Scatousia excrementipullorum</name>
    <dbReference type="NCBI Taxonomy" id="2840936"/>
    <lineage>
        <taxon>Bacteria</taxon>
        <taxon>Candidatus Scatousia</taxon>
    </lineage>
</organism>
<protein>
    <submittedName>
        <fullName evidence="1">Uncharacterized protein</fullName>
    </submittedName>
</protein>
<evidence type="ECO:0000313" key="1">
    <source>
        <dbReference type="EMBL" id="MBO8431039.1"/>
    </source>
</evidence>
<gene>
    <name evidence="1" type="ORF">IAC76_06585</name>
</gene>
<feature type="non-terminal residue" evidence="1">
    <location>
        <position position="100"/>
    </location>
</feature>
<dbReference type="EMBL" id="JADIND010000144">
    <property type="protein sequence ID" value="MBO8431039.1"/>
    <property type="molecule type" value="Genomic_DNA"/>
</dbReference>
<reference evidence="1" key="2">
    <citation type="journal article" date="2021" name="PeerJ">
        <title>Extensive microbial diversity within the chicken gut microbiome revealed by metagenomics and culture.</title>
        <authorList>
            <person name="Gilroy R."/>
            <person name="Ravi A."/>
            <person name="Getino M."/>
            <person name="Pursley I."/>
            <person name="Horton D.L."/>
            <person name="Alikhan N.F."/>
            <person name="Baker D."/>
            <person name="Gharbi K."/>
            <person name="Hall N."/>
            <person name="Watson M."/>
            <person name="Adriaenssens E.M."/>
            <person name="Foster-Nyarko E."/>
            <person name="Jarju S."/>
            <person name="Secka A."/>
            <person name="Antonio M."/>
            <person name="Oren A."/>
            <person name="Chaudhuri R.R."/>
            <person name="La Ragione R."/>
            <person name="Hildebrand F."/>
            <person name="Pallen M.J."/>
        </authorList>
    </citation>
    <scope>NUCLEOTIDE SEQUENCE</scope>
    <source>
        <strain evidence="1">10192</strain>
    </source>
</reference>
<accession>A0A9D9DTK0</accession>
<sequence length="100" mass="11363">MGSYEENYLKMRPQSLCHMCGRCCRVVTTATPYHELKRLQAEGDEGAVDFLKIFEPYPSIEAAREVDKAVVDNILSGMADCGQDTNNVTFYRCKYLLDNN</sequence>
<dbReference type="AlphaFoldDB" id="A0A9D9DTK0"/>
<reference evidence="1" key="1">
    <citation type="submission" date="2020-10" db="EMBL/GenBank/DDBJ databases">
        <authorList>
            <person name="Gilroy R."/>
        </authorList>
    </citation>
    <scope>NUCLEOTIDE SEQUENCE</scope>
    <source>
        <strain evidence="1">10192</strain>
    </source>
</reference>
<name>A0A9D9DTK0_9BACT</name>
<evidence type="ECO:0000313" key="2">
    <source>
        <dbReference type="Proteomes" id="UP000823632"/>
    </source>
</evidence>
<comment type="caution">
    <text evidence="1">The sequence shown here is derived from an EMBL/GenBank/DDBJ whole genome shotgun (WGS) entry which is preliminary data.</text>
</comment>
<dbReference type="Proteomes" id="UP000823632">
    <property type="component" value="Unassembled WGS sequence"/>
</dbReference>